<reference evidence="5" key="1">
    <citation type="journal article" date="2020" name="mSystems">
        <title>Genome- and Community-Level Interaction Insights into Carbon Utilization and Element Cycling Functions of Hydrothermarchaeota in Hydrothermal Sediment.</title>
        <authorList>
            <person name="Zhou Z."/>
            <person name="Liu Y."/>
            <person name="Xu W."/>
            <person name="Pan J."/>
            <person name="Luo Z.H."/>
            <person name="Li M."/>
        </authorList>
    </citation>
    <scope>NUCLEOTIDE SEQUENCE [LARGE SCALE GENOMIC DNA]</scope>
    <source>
        <strain evidence="5">HyVt-538</strain>
    </source>
</reference>
<gene>
    <name evidence="5" type="ORF">ENK01_04030</name>
</gene>
<organism evidence="5">
    <name type="scientific">Hellea balneolensis</name>
    <dbReference type="NCBI Taxonomy" id="287478"/>
    <lineage>
        <taxon>Bacteria</taxon>
        <taxon>Pseudomonadati</taxon>
        <taxon>Pseudomonadota</taxon>
        <taxon>Alphaproteobacteria</taxon>
        <taxon>Maricaulales</taxon>
        <taxon>Robiginitomaculaceae</taxon>
        <taxon>Hellea</taxon>
    </lineage>
</organism>
<dbReference type="GO" id="GO:0008705">
    <property type="term" value="F:methionine synthase activity"/>
    <property type="evidence" value="ECO:0007669"/>
    <property type="project" value="TreeGrafter"/>
</dbReference>
<feature type="non-terminal residue" evidence="5">
    <location>
        <position position="54"/>
    </location>
</feature>
<dbReference type="Proteomes" id="UP000885806">
    <property type="component" value="Unassembled WGS sequence"/>
</dbReference>
<sequence length="54" mass="6142">MTVWTHIEQAIRKRILILDGAMGTMLQSYQLTGADYHGERFKNHATPLKGNNDV</sequence>
<keyword evidence="2" id="KW-0949">S-adenosyl-L-methionine</keyword>
<dbReference type="GO" id="GO:0050667">
    <property type="term" value="P:homocysteine metabolic process"/>
    <property type="evidence" value="ECO:0007669"/>
    <property type="project" value="TreeGrafter"/>
</dbReference>
<dbReference type="GO" id="GO:0046653">
    <property type="term" value="P:tetrahydrofolate metabolic process"/>
    <property type="evidence" value="ECO:0007669"/>
    <property type="project" value="TreeGrafter"/>
</dbReference>
<keyword evidence="3" id="KW-0479">Metal-binding</keyword>
<evidence type="ECO:0000256" key="2">
    <source>
        <dbReference type="ARBA" id="ARBA00022691"/>
    </source>
</evidence>
<comment type="caution">
    <text evidence="5">The sequence shown here is derived from an EMBL/GenBank/DDBJ whole genome shotgun (WGS) entry which is preliminary data.</text>
</comment>
<dbReference type="SUPFAM" id="SSF82282">
    <property type="entry name" value="Homocysteine S-methyltransferase"/>
    <property type="match status" value="1"/>
</dbReference>
<name>A0A7V5NXH2_9PROT</name>
<dbReference type="PANTHER" id="PTHR45833">
    <property type="entry name" value="METHIONINE SYNTHASE"/>
    <property type="match status" value="1"/>
</dbReference>
<dbReference type="EMBL" id="DROP01000271">
    <property type="protein sequence ID" value="HHI89102.1"/>
    <property type="molecule type" value="Genomic_DNA"/>
</dbReference>
<evidence type="ECO:0000256" key="1">
    <source>
        <dbReference type="ARBA" id="ARBA00010398"/>
    </source>
</evidence>
<keyword evidence="5" id="KW-0489">Methyltransferase</keyword>
<dbReference type="GO" id="GO:0005829">
    <property type="term" value="C:cytosol"/>
    <property type="evidence" value="ECO:0007669"/>
    <property type="project" value="TreeGrafter"/>
</dbReference>
<accession>A0A7V5NXH2</accession>
<comment type="similarity">
    <text evidence="1">Belongs to the vitamin-B12 dependent methionine synthase family.</text>
</comment>
<dbReference type="AlphaFoldDB" id="A0A7V5NXH2"/>
<dbReference type="InterPro" id="IPR050554">
    <property type="entry name" value="Met_Synthase/Corrinoid"/>
</dbReference>
<dbReference type="GO" id="GO:0032259">
    <property type="term" value="P:methylation"/>
    <property type="evidence" value="ECO:0007669"/>
    <property type="project" value="UniProtKB-KW"/>
</dbReference>
<dbReference type="GO" id="GO:0046872">
    <property type="term" value="F:metal ion binding"/>
    <property type="evidence" value="ECO:0007669"/>
    <property type="project" value="UniProtKB-KW"/>
</dbReference>
<protein>
    <submittedName>
        <fullName evidence="5">5-methyltetrahydrofolate--homocysteine methyltransferase</fullName>
    </submittedName>
</protein>
<evidence type="ECO:0000256" key="3">
    <source>
        <dbReference type="ARBA" id="ARBA00022723"/>
    </source>
</evidence>
<dbReference type="InterPro" id="IPR036589">
    <property type="entry name" value="HCY_dom_sf"/>
</dbReference>
<proteinExistence type="inferred from homology"/>
<evidence type="ECO:0000313" key="5">
    <source>
        <dbReference type="EMBL" id="HHI89102.1"/>
    </source>
</evidence>
<dbReference type="Gene3D" id="3.20.20.330">
    <property type="entry name" value="Homocysteine-binding-like domain"/>
    <property type="match status" value="1"/>
</dbReference>
<dbReference type="PANTHER" id="PTHR45833:SF1">
    <property type="entry name" value="METHIONINE SYNTHASE"/>
    <property type="match status" value="1"/>
</dbReference>
<keyword evidence="5" id="KW-0808">Transferase</keyword>
<evidence type="ECO:0000256" key="4">
    <source>
        <dbReference type="ARBA" id="ARBA00023285"/>
    </source>
</evidence>
<keyword evidence="4" id="KW-0170">Cobalt</keyword>